<evidence type="ECO:0000256" key="1">
    <source>
        <dbReference type="ARBA" id="ARBA00004413"/>
    </source>
</evidence>
<dbReference type="GO" id="GO:0005886">
    <property type="term" value="C:plasma membrane"/>
    <property type="evidence" value="ECO:0007669"/>
    <property type="project" value="UniProtKB-SubCell"/>
</dbReference>
<comment type="similarity">
    <text evidence="2">Belongs to the GTP-binding SRP family.</text>
</comment>
<dbReference type="Gene3D" id="3.40.50.300">
    <property type="entry name" value="P-loop containing nucleotide triphosphate hydrolases"/>
    <property type="match status" value="1"/>
</dbReference>
<evidence type="ECO:0000256" key="14">
    <source>
        <dbReference type="SAM" id="Coils"/>
    </source>
</evidence>
<evidence type="ECO:0000256" key="4">
    <source>
        <dbReference type="ARBA" id="ARBA00022448"/>
    </source>
</evidence>
<comment type="function">
    <text evidence="12">Necessary for flagellar biosynthesis. May be involved in translocation of the flagellum.</text>
</comment>
<dbReference type="PANTHER" id="PTHR43134:SF3">
    <property type="entry name" value="FLAGELLAR BIOSYNTHESIS PROTEIN FLHF"/>
    <property type="match status" value="1"/>
</dbReference>
<reference evidence="17" key="1">
    <citation type="journal article" date="2019" name="PLoS Negl. Trop. Dis.">
        <title>Revisiting the worldwide diversity of Leptospira species in the environment.</title>
        <authorList>
            <person name="Vincent A.T."/>
            <person name="Schiettekatte O."/>
            <person name="Bourhy P."/>
            <person name="Veyrier F.J."/>
            <person name="Picardeau M."/>
        </authorList>
    </citation>
    <scope>NUCLEOTIDE SEQUENCE [LARGE SCALE GENOMIC DNA]</scope>
    <source>
        <strain evidence="17">201300427</strain>
    </source>
</reference>
<keyword evidence="17" id="KW-0282">Flagellum</keyword>
<evidence type="ECO:0000256" key="13">
    <source>
        <dbReference type="NCBIfam" id="TIGR03499"/>
    </source>
</evidence>
<dbReference type="GO" id="GO:0044781">
    <property type="term" value="P:bacterial-type flagellum organization"/>
    <property type="evidence" value="ECO:0007669"/>
    <property type="project" value="UniProtKB-UniRule"/>
</dbReference>
<evidence type="ECO:0000256" key="8">
    <source>
        <dbReference type="ARBA" id="ARBA00022927"/>
    </source>
</evidence>
<dbReference type="GO" id="GO:0005047">
    <property type="term" value="F:signal recognition particle binding"/>
    <property type="evidence" value="ECO:0007669"/>
    <property type="project" value="TreeGrafter"/>
</dbReference>
<feature type="domain" description="AAA+ ATPase" evidence="15">
    <location>
        <begin position="242"/>
        <end position="385"/>
    </location>
</feature>
<dbReference type="InterPro" id="IPR000897">
    <property type="entry name" value="SRP54_GTPase_dom"/>
</dbReference>
<keyword evidence="6" id="KW-0547">Nucleotide-binding</keyword>
<protein>
    <recommendedName>
        <fullName evidence="3 13">Flagellar biosynthesis protein FlhF</fullName>
    </recommendedName>
</protein>
<proteinExistence type="inferred from homology"/>
<evidence type="ECO:0000256" key="10">
    <source>
        <dbReference type="ARBA" id="ARBA00023136"/>
    </source>
</evidence>
<dbReference type="PANTHER" id="PTHR43134">
    <property type="entry name" value="SIGNAL RECOGNITION PARTICLE RECEPTOR SUBUNIT ALPHA"/>
    <property type="match status" value="1"/>
</dbReference>
<dbReference type="SMART" id="SM00962">
    <property type="entry name" value="SRP54"/>
    <property type="match status" value="1"/>
</dbReference>
<sequence>MDFVKIRGKDLQDCIMQMKMKYGPEAHIYDQRVTTEGGLFGTGLLASKMYEIDVGIPEKQNSKDRIEKKLKDLKELIKQKQKTEVTAVSSEKKPVRTIETVRPFSERRKRISERKEVTATLDRDSFESYESELQPYEPYETPREEPIGISLGNVPEIHEKPPIFKEIPSVPKRSPNIDKLMGRLKQEGMSDSYVEEITSLLETHLSSVDASKYGTVCEKAASLLEDRISIDSDLFSGTPRGKRKVIFFVGPTGAGKTTSIAKLAAKYSLHMGKKVSLYTTDNYRIAAIDQLKFYADAMGMPFYAAKDVRKLKEAVARDGSELILVDTAGYSHKNLDNILKLKEFYQAFGEKDYLENILVLSGTVSPQNALSVAKAYEQIGYKRILLTKLDEAEFLGSMIELADTIHREFAFLSVGQDVPFDILNASKKLLAECVIYPEKLKGIAGEVFDKT</sequence>
<evidence type="ECO:0000256" key="3">
    <source>
        <dbReference type="ARBA" id="ARBA00014919"/>
    </source>
</evidence>
<gene>
    <name evidence="17" type="primary">flhF</name>
    <name evidence="17" type="ORF">EHS15_09865</name>
</gene>
<comment type="subcellular location">
    <subcellularLocation>
        <location evidence="1">Cell membrane</location>
        <topology evidence="1">Peripheral membrane protein</topology>
        <orientation evidence="1">Cytoplasmic side</orientation>
    </subcellularLocation>
</comment>
<feature type="coiled-coil region" evidence="14">
    <location>
        <begin position="56"/>
        <end position="86"/>
    </location>
</feature>
<dbReference type="RefSeq" id="WP_135760399.1">
    <property type="nucleotide sequence ID" value="NZ_RQHW01000033.1"/>
</dbReference>
<evidence type="ECO:0000259" key="16">
    <source>
        <dbReference type="SMART" id="SM00962"/>
    </source>
</evidence>
<dbReference type="Proteomes" id="UP000298058">
    <property type="component" value="Unassembled WGS sequence"/>
</dbReference>
<keyword evidence="17" id="KW-0969">Cilium</keyword>
<dbReference type="SMART" id="SM00382">
    <property type="entry name" value="AAA"/>
    <property type="match status" value="1"/>
</dbReference>
<dbReference type="GO" id="GO:0006614">
    <property type="term" value="P:SRP-dependent cotranslational protein targeting to membrane"/>
    <property type="evidence" value="ECO:0007669"/>
    <property type="project" value="UniProtKB-UniRule"/>
</dbReference>
<keyword evidence="14" id="KW-0175">Coiled coil</keyword>
<accession>A0A4R9LXZ7</accession>
<keyword evidence="5" id="KW-1003">Cell membrane</keyword>
<evidence type="ECO:0000256" key="7">
    <source>
        <dbReference type="ARBA" id="ARBA00022795"/>
    </source>
</evidence>
<dbReference type="OrthoDB" id="9778554at2"/>
<evidence type="ECO:0000256" key="12">
    <source>
        <dbReference type="ARBA" id="ARBA00025337"/>
    </source>
</evidence>
<dbReference type="GO" id="GO:0015031">
    <property type="term" value="P:protein transport"/>
    <property type="evidence" value="ECO:0007669"/>
    <property type="project" value="UniProtKB-KW"/>
</dbReference>
<dbReference type="SUPFAM" id="SSF52540">
    <property type="entry name" value="P-loop containing nucleoside triphosphate hydrolases"/>
    <property type="match status" value="1"/>
</dbReference>
<evidence type="ECO:0000259" key="15">
    <source>
        <dbReference type="SMART" id="SM00382"/>
    </source>
</evidence>
<dbReference type="GO" id="GO:0005525">
    <property type="term" value="F:GTP binding"/>
    <property type="evidence" value="ECO:0007669"/>
    <property type="project" value="UniProtKB-UniRule"/>
</dbReference>
<keyword evidence="8" id="KW-0653">Protein transport</keyword>
<evidence type="ECO:0000313" key="17">
    <source>
        <dbReference type="EMBL" id="TGN19214.1"/>
    </source>
</evidence>
<keyword evidence="17" id="KW-0966">Cell projection</keyword>
<evidence type="ECO:0000313" key="18">
    <source>
        <dbReference type="Proteomes" id="UP000298058"/>
    </source>
</evidence>
<dbReference type="InterPro" id="IPR047040">
    <property type="entry name" value="FlhF__GTPase_dom"/>
</dbReference>
<dbReference type="Pfam" id="PF00448">
    <property type="entry name" value="SRP54"/>
    <property type="match status" value="1"/>
</dbReference>
<keyword evidence="11" id="KW-1006">Bacterial flagellum protein export</keyword>
<dbReference type="InterPro" id="IPR020006">
    <property type="entry name" value="FlhF"/>
</dbReference>
<dbReference type="AlphaFoldDB" id="A0A4R9LXZ7"/>
<dbReference type="GO" id="GO:0003924">
    <property type="term" value="F:GTPase activity"/>
    <property type="evidence" value="ECO:0007669"/>
    <property type="project" value="UniProtKB-UniRule"/>
</dbReference>
<dbReference type="InterPro" id="IPR027417">
    <property type="entry name" value="P-loop_NTPase"/>
</dbReference>
<dbReference type="NCBIfam" id="TIGR03499">
    <property type="entry name" value="FlhF"/>
    <property type="match status" value="1"/>
</dbReference>
<comment type="caution">
    <text evidence="17">The sequence shown here is derived from an EMBL/GenBank/DDBJ whole genome shotgun (WGS) entry which is preliminary data.</text>
</comment>
<dbReference type="EMBL" id="RQHW01000033">
    <property type="protein sequence ID" value="TGN19214.1"/>
    <property type="molecule type" value="Genomic_DNA"/>
</dbReference>
<evidence type="ECO:0000256" key="6">
    <source>
        <dbReference type="ARBA" id="ARBA00022741"/>
    </source>
</evidence>
<feature type="domain" description="SRP54-type proteins GTP-binding" evidence="16">
    <location>
        <begin position="243"/>
        <end position="436"/>
    </location>
</feature>
<dbReference type="FunFam" id="3.40.50.300:FF:000695">
    <property type="entry name" value="Flagellar biosynthesis regulator FlhF"/>
    <property type="match status" value="1"/>
</dbReference>
<keyword evidence="10" id="KW-0472">Membrane</keyword>
<keyword evidence="4" id="KW-0813">Transport</keyword>
<dbReference type="InterPro" id="IPR003593">
    <property type="entry name" value="AAA+_ATPase"/>
</dbReference>
<evidence type="ECO:0000256" key="5">
    <source>
        <dbReference type="ARBA" id="ARBA00022475"/>
    </source>
</evidence>
<keyword evidence="7" id="KW-1005">Bacterial flagellum biogenesis</keyword>
<name>A0A4R9LXZ7_9LEPT</name>
<dbReference type="CDD" id="cd17873">
    <property type="entry name" value="FlhF"/>
    <property type="match status" value="1"/>
</dbReference>
<keyword evidence="9" id="KW-0342">GTP-binding</keyword>
<evidence type="ECO:0000256" key="2">
    <source>
        <dbReference type="ARBA" id="ARBA00008531"/>
    </source>
</evidence>
<evidence type="ECO:0000256" key="11">
    <source>
        <dbReference type="ARBA" id="ARBA00023225"/>
    </source>
</evidence>
<keyword evidence="18" id="KW-1185">Reference proteome</keyword>
<evidence type="ECO:0000256" key="9">
    <source>
        <dbReference type="ARBA" id="ARBA00023134"/>
    </source>
</evidence>
<dbReference type="Gene3D" id="1.20.120.1380">
    <property type="entry name" value="Flagellar FlhF biosynthesis protein, N domain"/>
    <property type="match status" value="1"/>
</dbReference>
<organism evidence="17 18">
    <name type="scientific">Leptospira idonii</name>
    <dbReference type="NCBI Taxonomy" id="1193500"/>
    <lineage>
        <taxon>Bacteria</taxon>
        <taxon>Pseudomonadati</taxon>
        <taxon>Spirochaetota</taxon>
        <taxon>Spirochaetia</taxon>
        <taxon>Leptospirales</taxon>
        <taxon>Leptospiraceae</taxon>
        <taxon>Leptospira</taxon>
    </lineage>
</organism>